<comment type="caution">
    <text evidence="3">The sequence shown here is derived from an EMBL/GenBank/DDBJ whole genome shotgun (WGS) entry which is preliminary data.</text>
</comment>
<dbReference type="Pfam" id="PF13102">
    <property type="entry name" value="Phage_int_SAM_5"/>
    <property type="match status" value="1"/>
</dbReference>
<dbReference type="Gene3D" id="1.10.150.130">
    <property type="match status" value="1"/>
</dbReference>
<dbReference type="Proteomes" id="UP000436006">
    <property type="component" value="Unassembled WGS sequence"/>
</dbReference>
<reference evidence="3 4" key="1">
    <citation type="submission" date="2019-12" db="EMBL/GenBank/DDBJ databases">
        <title>Spirosoma sp. HMF4905 genome sequencing and assembly.</title>
        <authorList>
            <person name="Kang H."/>
            <person name="Cha I."/>
            <person name="Kim H."/>
            <person name="Joh K."/>
        </authorList>
    </citation>
    <scope>NUCLEOTIDE SEQUENCE [LARGE SCALE GENOMIC DNA]</scope>
    <source>
        <strain evidence="3 4">HMF4905</strain>
    </source>
</reference>
<organism evidence="3 4">
    <name type="scientific">Spirosoma arboris</name>
    <dbReference type="NCBI Taxonomy" id="2682092"/>
    <lineage>
        <taxon>Bacteria</taxon>
        <taxon>Pseudomonadati</taxon>
        <taxon>Bacteroidota</taxon>
        <taxon>Cytophagia</taxon>
        <taxon>Cytophagales</taxon>
        <taxon>Cytophagaceae</taxon>
        <taxon>Spirosoma</taxon>
    </lineage>
</organism>
<evidence type="ECO:0000313" key="4">
    <source>
        <dbReference type="Proteomes" id="UP000436006"/>
    </source>
</evidence>
<evidence type="ECO:0000256" key="1">
    <source>
        <dbReference type="ARBA" id="ARBA00023125"/>
    </source>
</evidence>
<dbReference type="InterPro" id="IPR010998">
    <property type="entry name" value="Integrase_recombinase_N"/>
</dbReference>
<name>A0A7K1SRA0_9BACT</name>
<feature type="domain" description="Phage integrase SAM-like" evidence="2">
    <location>
        <begin position="140"/>
        <end position="228"/>
    </location>
</feature>
<protein>
    <recommendedName>
        <fullName evidence="2">Phage integrase SAM-like domain-containing protein</fullName>
    </recommendedName>
</protein>
<dbReference type="EMBL" id="WPIN01000042">
    <property type="protein sequence ID" value="MVM36345.1"/>
    <property type="molecule type" value="Genomic_DNA"/>
</dbReference>
<evidence type="ECO:0000313" key="3">
    <source>
        <dbReference type="EMBL" id="MVM36345.1"/>
    </source>
</evidence>
<dbReference type="AlphaFoldDB" id="A0A7K1SRA0"/>
<dbReference type="SUPFAM" id="SSF56349">
    <property type="entry name" value="DNA breaking-rejoining enzymes"/>
    <property type="match status" value="1"/>
</dbReference>
<keyword evidence="4" id="KW-1185">Reference proteome</keyword>
<dbReference type="GO" id="GO:0003677">
    <property type="term" value="F:DNA binding"/>
    <property type="evidence" value="ECO:0007669"/>
    <property type="project" value="UniProtKB-KW"/>
</dbReference>
<accession>A0A7K1SRA0</accession>
<sequence>MQNIRFDIRKAQQTKQFMTGSADAKPTYDSLIEVSFCINSVRYGRYATGIRTFRSIWEGRKSVRVSAESKALINQLAAYEHLLESIHADLLSKGEAITGDLLIKIARNEELGGLATLASVFAEFMTARKAMIEPNRRLRKTDQIAEQTYKSYTKRWAMIELYLKHDKRNTFPIGAINYGFTTRLKEFLVAYQPKEKKLYGSATINKAISFLKMLVTYAQSKGYVEANVITSFACRGGSAANPKPLSEETLDYLENCPLPDRLRLICDSWLIAGELCLHYSDYRSLPTMRFVSYQGGTYIQNERSKQQGTSLVQTVNVTARAIRLLAKHGGPRGLYYKTSGAFSSALKQIAYLTNLRDREGNFIDLQFGQGRDTGLTSRARQGANAIQLSSRAGWSNPREARRYLGDALGIVAGFVERSGSGHETPTSPIPFSHIYKAS</sequence>
<dbReference type="InterPro" id="IPR025269">
    <property type="entry name" value="SAM-like_dom"/>
</dbReference>
<keyword evidence="1" id="KW-0238">DNA-binding</keyword>
<gene>
    <name evidence="3" type="ORF">GO755_40455</name>
</gene>
<dbReference type="RefSeq" id="WP_157591138.1">
    <property type="nucleotide sequence ID" value="NZ_WPIN01000042.1"/>
</dbReference>
<proteinExistence type="predicted"/>
<dbReference type="InterPro" id="IPR011010">
    <property type="entry name" value="DNA_brk_join_enz"/>
</dbReference>
<evidence type="ECO:0000259" key="2">
    <source>
        <dbReference type="Pfam" id="PF13102"/>
    </source>
</evidence>